<dbReference type="AlphaFoldDB" id="A0A0H3GSR5"/>
<dbReference type="KEGG" id="kpm:KPHS_24030"/>
<name>A0A0H3GSR5_KLEPH</name>
<reference evidence="1 2" key="1">
    <citation type="journal article" date="2012" name="J. Bacteriol.">
        <title>Complete genome sequence of Klebsiella pneumoniae subsp. pneumoniae HS11286, a multidrug-resistant strain isolated from human sputum.</title>
        <authorList>
            <person name="Liu P."/>
            <person name="Li P."/>
            <person name="Jiang X."/>
            <person name="Bi D."/>
            <person name="Xie Y."/>
            <person name="Tai C."/>
            <person name="Deng Z."/>
            <person name="Rajakumar K."/>
            <person name="Ou H.Y."/>
        </authorList>
    </citation>
    <scope>NUCLEOTIDE SEQUENCE [LARGE SCALE GENOMIC DNA]</scope>
    <source>
        <strain evidence="1 2">HS11286</strain>
    </source>
</reference>
<organism evidence="1 2">
    <name type="scientific">Klebsiella pneumoniae subsp. pneumoniae (strain HS11286)</name>
    <dbReference type="NCBI Taxonomy" id="1125630"/>
    <lineage>
        <taxon>Bacteria</taxon>
        <taxon>Pseudomonadati</taxon>
        <taxon>Pseudomonadota</taxon>
        <taxon>Gammaproteobacteria</taxon>
        <taxon>Enterobacterales</taxon>
        <taxon>Enterobacteriaceae</taxon>
        <taxon>Klebsiella/Raoultella group</taxon>
        <taxon>Klebsiella</taxon>
        <taxon>Klebsiella pneumoniae complex</taxon>
    </lineage>
</organism>
<accession>A0A0H3GSR5</accession>
<evidence type="ECO:0000313" key="1">
    <source>
        <dbReference type="EMBL" id="AEW61101.1"/>
    </source>
</evidence>
<dbReference type="STRING" id="1125630.KPHS_24030"/>
<dbReference type="PATRIC" id="fig|1125630.4.peg.2336"/>
<keyword evidence="2" id="KW-1185">Reference proteome</keyword>
<evidence type="ECO:0000313" key="2">
    <source>
        <dbReference type="Proteomes" id="UP000007841"/>
    </source>
</evidence>
<proteinExistence type="predicted"/>
<dbReference type="HOGENOM" id="CLU_3271552_0_0_6"/>
<sequence>MAAPVVHLYLTGDFFVKYRADKPLFGSTLTLFCELIHKTGPKMPA</sequence>
<dbReference type="EMBL" id="CP003200">
    <property type="protein sequence ID" value="AEW61101.1"/>
    <property type="molecule type" value="Genomic_DNA"/>
</dbReference>
<dbReference type="GeneID" id="11847421"/>
<protein>
    <submittedName>
        <fullName evidence="1">Uncharacterized protein</fullName>
    </submittedName>
</protein>
<dbReference type="Proteomes" id="UP000007841">
    <property type="component" value="Chromosome"/>
</dbReference>
<dbReference type="RefSeq" id="WP_004164881.1">
    <property type="nucleotide sequence ID" value="NC_016845.1"/>
</dbReference>
<dbReference type="RefSeq" id="YP_005226703.1">
    <property type="nucleotide sequence ID" value="NC_016845.1"/>
</dbReference>
<gene>
    <name evidence="1" type="ordered locus">KPHS_24030</name>
</gene>